<dbReference type="InterPro" id="IPR011006">
    <property type="entry name" value="CheY-like_superfamily"/>
</dbReference>
<accession>A0ABP8QJ84</accession>
<dbReference type="RefSeq" id="WP_208129792.1">
    <property type="nucleotide sequence ID" value="NZ_BAABGQ010000006.1"/>
</dbReference>
<dbReference type="InterPro" id="IPR001789">
    <property type="entry name" value="Sig_transdc_resp-reg_receiver"/>
</dbReference>
<proteinExistence type="predicted"/>
<feature type="modified residue" description="4-aspartylphosphate" evidence="1">
    <location>
        <position position="59"/>
    </location>
</feature>
<gene>
    <name evidence="4" type="ORF">GCM10023172_28300</name>
</gene>
<dbReference type="InterPro" id="IPR007492">
    <property type="entry name" value="LytTR_DNA-bd_dom"/>
</dbReference>
<dbReference type="Proteomes" id="UP001501243">
    <property type="component" value="Unassembled WGS sequence"/>
</dbReference>
<reference evidence="5" key="1">
    <citation type="journal article" date="2019" name="Int. J. Syst. Evol. Microbiol.">
        <title>The Global Catalogue of Microorganisms (GCM) 10K type strain sequencing project: providing services to taxonomists for standard genome sequencing and annotation.</title>
        <authorList>
            <consortium name="The Broad Institute Genomics Platform"/>
            <consortium name="The Broad Institute Genome Sequencing Center for Infectious Disease"/>
            <person name="Wu L."/>
            <person name="Ma J."/>
        </authorList>
    </citation>
    <scope>NUCLEOTIDE SEQUENCE [LARGE SCALE GENOMIC DNA]</scope>
    <source>
        <strain evidence="5">JCM 17841</strain>
    </source>
</reference>
<evidence type="ECO:0000259" key="3">
    <source>
        <dbReference type="PROSITE" id="PS50930"/>
    </source>
</evidence>
<dbReference type="GO" id="GO:0003677">
    <property type="term" value="F:DNA binding"/>
    <property type="evidence" value="ECO:0007669"/>
    <property type="project" value="UniProtKB-KW"/>
</dbReference>
<dbReference type="Pfam" id="PF04397">
    <property type="entry name" value="LytTR"/>
    <property type="match status" value="1"/>
</dbReference>
<dbReference type="Gene3D" id="2.40.50.1020">
    <property type="entry name" value="LytTr DNA-binding domain"/>
    <property type="match status" value="1"/>
</dbReference>
<dbReference type="PANTHER" id="PTHR37299:SF1">
    <property type="entry name" value="STAGE 0 SPORULATION PROTEIN A HOMOLOG"/>
    <property type="match status" value="1"/>
</dbReference>
<dbReference type="SMART" id="SM00850">
    <property type="entry name" value="LytTR"/>
    <property type="match status" value="1"/>
</dbReference>
<dbReference type="Gene3D" id="3.40.50.2300">
    <property type="match status" value="1"/>
</dbReference>
<keyword evidence="4" id="KW-0238">DNA-binding</keyword>
<dbReference type="PROSITE" id="PS50930">
    <property type="entry name" value="HTH_LYTTR"/>
    <property type="match status" value="1"/>
</dbReference>
<organism evidence="4 5">
    <name type="scientific">Hymenobacter ginsengisoli</name>
    <dbReference type="NCBI Taxonomy" id="1051626"/>
    <lineage>
        <taxon>Bacteria</taxon>
        <taxon>Pseudomonadati</taxon>
        <taxon>Bacteroidota</taxon>
        <taxon>Cytophagia</taxon>
        <taxon>Cytophagales</taxon>
        <taxon>Hymenobacteraceae</taxon>
        <taxon>Hymenobacter</taxon>
    </lineage>
</organism>
<dbReference type="SUPFAM" id="SSF52172">
    <property type="entry name" value="CheY-like"/>
    <property type="match status" value="1"/>
</dbReference>
<name>A0ABP8QJ84_9BACT</name>
<evidence type="ECO:0000313" key="5">
    <source>
        <dbReference type="Proteomes" id="UP001501243"/>
    </source>
</evidence>
<sequence>MSTAAATCVIIDNNEIDLYLLEHLVRLTKELRLVSSFTDAHEALRFLQTHTGIDVLLLDVEMPGLSGLDIMRQLGQPHPAVIIVSSHRDYALDAFDLHVADYLLKPVEYPRLQEAIRQLRPVASPELVPHTLPEAEAEPGSHDLFVKVNNRLVRLDFKEVLYIEAMSTYSVLVTARQKFIVHYTLKRIAERLPFAYFRRVHRSYIVNTRLIDCIEDNVLTLAGHEVPLAKSYQDELLHSLRSL</sequence>
<evidence type="ECO:0000259" key="2">
    <source>
        <dbReference type="PROSITE" id="PS50110"/>
    </source>
</evidence>
<dbReference type="Pfam" id="PF00072">
    <property type="entry name" value="Response_reg"/>
    <property type="match status" value="1"/>
</dbReference>
<keyword evidence="5" id="KW-1185">Reference proteome</keyword>
<dbReference type="InterPro" id="IPR046947">
    <property type="entry name" value="LytR-like"/>
</dbReference>
<comment type="caution">
    <text evidence="4">The sequence shown here is derived from an EMBL/GenBank/DDBJ whole genome shotgun (WGS) entry which is preliminary data.</text>
</comment>
<keyword evidence="1" id="KW-0597">Phosphoprotein</keyword>
<feature type="domain" description="Response regulatory" evidence="2">
    <location>
        <begin position="7"/>
        <end position="120"/>
    </location>
</feature>
<protein>
    <submittedName>
        <fullName evidence="4">LytTR family DNA-binding domain-containing protein</fullName>
    </submittedName>
</protein>
<dbReference type="PANTHER" id="PTHR37299">
    <property type="entry name" value="TRANSCRIPTIONAL REGULATOR-RELATED"/>
    <property type="match status" value="1"/>
</dbReference>
<feature type="domain" description="HTH LytTR-type" evidence="3">
    <location>
        <begin position="144"/>
        <end position="242"/>
    </location>
</feature>
<evidence type="ECO:0000256" key="1">
    <source>
        <dbReference type="PROSITE-ProRule" id="PRU00169"/>
    </source>
</evidence>
<evidence type="ECO:0000313" key="4">
    <source>
        <dbReference type="EMBL" id="GAA4503448.1"/>
    </source>
</evidence>
<dbReference type="SMART" id="SM00448">
    <property type="entry name" value="REC"/>
    <property type="match status" value="1"/>
</dbReference>
<dbReference type="PROSITE" id="PS50110">
    <property type="entry name" value="RESPONSE_REGULATORY"/>
    <property type="match status" value="1"/>
</dbReference>
<dbReference type="EMBL" id="BAABGQ010000006">
    <property type="protein sequence ID" value="GAA4503448.1"/>
    <property type="molecule type" value="Genomic_DNA"/>
</dbReference>